<keyword evidence="5" id="KW-0747">Spliceosome</keyword>
<protein>
    <recommendedName>
        <fullName evidence="17">USP domain-containing protein</fullName>
    </recommendedName>
</protein>
<dbReference type="PROSITE" id="PS50235">
    <property type="entry name" value="USP_3"/>
    <property type="match status" value="1"/>
</dbReference>
<evidence type="ECO:0000256" key="2">
    <source>
        <dbReference type="ARBA" id="ARBA00009085"/>
    </source>
</evidence>
<dbReference type="GO" id="GO:0016579">
    <property type="term" value="P:protein deubiquitination"/>
    <property type="evidence" value="ECO:0007669"/>
    <property type="project" value="InterPro"/>
</dbReference>
<dbReference type="Pfam" id="PF00443">
    <property type="entry name" value="UCH"/>
    <property type="match status" value="1"/>
</dbReference>
<evidence type="ECO:0000256" key="3">
    <source>
        <dbReference type="ARBA" id="ARBA00022664"/>
    </source>
</evidence>
<evidence type="ECO:0000313" key="16">
    <source>
        <dbReference type="Proteomes" id="UP000004995"/>
    </source>
</evidence>
<evidence type="ECO:0000256" key="6">
    <source>
        <dbReference type="ARBA" id="ARBA00022771"/>
    </source>
</evidence>
<keyword evidence="9" id="KW-0539">Nucleus</keyword>
<dbReference type="PANTHER" id="PTHR21646:SF16">
    <property type="entry name" value="U4_U6.U5 TRI-SNRNP-ASSOCIATED PROTEIN 2"/>
    <property type="match status" value="1"/>
</dbReference>
<dbReference type="EnsemblPlants" id="KQL11930">
    <property type="protein sequence ID" value="KQL11930"/>
    <property type="gene ID" value="SETIT_006187mg"/>
</dbReference>
<evidence type="ECO:0000256" key="8">
    <source>
        <dbReference type="ARBA" id="ARBA00023187"/>
    </source>
</evidence>
<dbReference type="EnsemblPlants" id="KQL11929">
    <property type="protein sequence ID" value="KQL11929"/>
    <property type="gene ID" value="SETIT_006187mg"/>
</dbReference>
<evidence type="ECO:0000256" key="1">
    <source>
        <dbReference type="ARBA" id="ARBA00004123"/>
    </source>
</evidence>
<dbReference type="OMA" id="QLRRFKC"/>
<feature type="compositionally biased region" description="Acidic residues" evidence="11">
    <location>
        <begin position="63"/>
        <end position="76"/>
    </location>
</feature>
<feature type="domain" description="USP" evidence="12">
    <location>
        <begin position="215"/>
        <end position="547"/>
    </location>
</feature>
<dbReference type="Gramene" id="KQL11930">
    <property type="protein sequence ID" value="KQL11930"/>
    <property type="gene ID" value="SETIT_006187mg"/>
</dbReference>
<evidence type="ECO:0000256" key="5">
    <source>
        <dbReference type="ARBA" id="ARBA00022728"/>
    </source>
</evidence>
<keyword evidence="6 10" id="KW-0863">Zinc-finger</keyword>
<dbReference type="InterPro" id="IPR033809">
    <property type="entry name" value="USP39"/>
</dbReference>
<dbReference type="GO" id="GO:0000245">
    <property type="term" value="P:spliceosomal complex assembly"/>
    <property type="evidence" value="ECO:0000318"/>
    <property type="project" value="GO_Central"/>
</dbReference>
<evidence type="ECO:0000313" key="15">
    <source>
        <dbReference type="EnsemblPlants" id="KQL11930"/>
    </source>
</evidence>
<keyword evidence="16" id="KW-1185">Reference proteome</keyword>
<organism evidence="15 16">
    <name type="scientific">Setaria italica</name>
    <name type="common">Foxtail millet</name>
    <name type="synonym">Panicum italicum</name>
    <dbReference type="NCBI Taxonomy" id="4555"/>
    <lineage>
        <taxon>Eukaryota</taxon>
        <taxon>Viridiplantae</taxon>
        <taxon>Streptophyta</taxon>
        <taxon>Embryophyta</taxon>
        <taxon>Tracheophyta</taxon>
        <taxon>Spermatophyta</taxon>
        <taxon>Magnoliopsida</taxon>
        <taxon>Liliopsida</taxon>
        <taxon>Poales</taxon>
        <taxon>Poaceae</taxon>
        <taxon>PACMAD clade</taxon>
        <taxon>Panicoideae</taxon>
        <taxon>Panicodae</taxon>
        <taxon>Paniceae</taxon>
        <taxon>Cenchrinae</taxon>
        <taxon>Setaria</taxon>
    </lineage>
</organism>
<keyword evidence="3" id="KW-0507">mRNA processing</keyword>
<dbReference type="GO" id="GO:0008270">
    <property type="term" value="F:zinc ion binding"/>
    <property type="evidence" value="ECO:0007669"/>
    <property type="project" value="UniProtKB-KW"/>
</dbReference>
<reference evidence="15" key="3">
    <citation type="submission" date="2018-08" db="UniProtKB">
        <authorList>
            <consortium name="EnsemblPlants"/>
        </authorList>
    </citation>
    <scope>IDENTIFICATION</scope>
    <source>
        <strain evidence="15">Yugu1</strain>
    </source>
</reference>
<dbReference type="GO" id="GO:0005681">
    <property type="term" value="C:spliceosomal complex"/>
    <property type="evidence" value="ECO:0007669"/>
    <property type="project" value="UniProtKB-KW"/>
</dbReference>
<dbReference type="SMART" id="SM00290">
    <property type="entry name" value="ZnF_UBP"/>
    <property type="match status" value="1"/>
</dbReference>
<dbReference type="InterPro" id="IPR001607">
    <property type="entry name" value="Znf_UBP"/>
</dbReference>
<dbReference type="GeneID" id="101783637"/>
<dbReference type="InterPro" id="IPR050185">
    <property type="entry name" value="Ub_carboxyl-term_hydrolase"/>
</dbReference>
<feature type="region of interest" description="Disordered" evidence="11">
    <location>
        <begin position="1"/>
        <end position="86"/>
    </location>
</feature>
<dbReference type="RefSeq" id="XP_004966253.1">
    <property type="nucleotide sequence ID" value="XM_004966196.4"/>
</dbReference>
<sequence length="548" mass="63131">MGADEQPSPTRKRDREEEELADGSAAEKRARAEGDSLLGLASYEDDDEEEVARGQANGRGADGDAEEGEDDDDEEDDVRRAPERRPRQVELRRDCPYLDTVNRQVLDFDFEKFCSISLSNLNVYACLVCGKYFQGRGLKSHAYTHSLEAGHHVFINLQTERAYCLPDGYEINDPSLEDIRHVLNPRFTREQVLNLDKNKQWSRALDGSNYLPGMVGLNNIKETDFVNVTIQSLMRVTPLRNFFLIPENYQHSKSPLVHRFGELTRKIWHARNFKGQVSPHEFLQAVMKASNKRFQIGVQSDPVEFMSWLLNTLHAKLKSSKKKNRSIIHDCFQGELEVVKEVHRKHIMEKTEDGDELNGDASSVVGTDGIVTETSKVPFLMLGLDLPPPPLFKDAMEKNIIPQVPLFNILKKFDGETVTEVVRPSIARMRYRVTRLPKYLILHMRRFTKNNFFVEKNPTLVNFPVKNLELKDYIPLPKPKENHKIRSKYDLIANIVHDGKPGEGCYRVFVQRKSEEAWYEMQDLHVTETLPQMVALSEAYMQIYEQHE</sequence>
<accession>K3XW76</accession>
<feature type="compositionally biased region" description="Basic and acidic residues" evidence="11">
    <location>
        <begin position="77"/>
        <end position="86"/>
    </location>
</feature>
<keyword evidence="4" id="KW-0479">Metal-binding</keyword>
<dbReference type="Gene3D" id="3.30.40.10">
    <property type="entry name" value="Zinc/RING finger domain, C3HC4 (zinc finger)"/>
    <property type="match status" value="1"/>
</dbReference>
<proteinExistence type="inferred from homology"/>
<comment type="subcellular location">
    <subcellularLocation>
        <location evidence="1">Nucleus</location>
    </subcellularLocation>
</comment>
<reference evidence="14" key="2">
    <citation type="submission" date="2015-07" db="EMBL/GenBank/DDBJ databases">
        <authorList>
            <person name="Noorani M."/>
        </authorList>
    </citation>
    <scope>NUCLEOTIDE SEQUENCE</scope>
    <source>
        <strain evidence="14">Yugu1</strain>
    </source>
</reference>
<evidence type="ECO:0000313" key="14">
    <source>
        <dbReference type="EMBL" id="RCV22915.1"/>
    </source>
</evidence>
<dbReference type="PROSITE" id="PS50271">
    <property type="entry name" value="ZF_UBP"/>
    <property type="match status" value="1"/>
</dbReference>
<evidence type="ECO:0000256" key="11">
    <source>
        <dbReference type="SAM" id="MobiDB-lite"/>
    </source>
</evidence>
<evidence type="ECO:0000256" key="9">
    <source>
        <dbReference type="ARBA" id="ARBA00023242"/>
    </source>
</evidence>
<dbReference type="KEGG" id="sita:101783637"/>
<dbReference type="InterPro" id="IPR028889">
    <property type="entry name" value="USP"/>
</dbReference>
<dbReference type="FunFam" id="3.30.40.10:FF:000068">
    <property type="entry name" value="U4/U6.U5 tri-snRNP-associated protein 2"/>
    <property type="match status" value="1"/>
</dbReference>
<dbReference type="SUPFAM" id="SSF57850">
    <property type="entry name" value="RING/U-box"/>
    <property type="match status" value="1"/>
</dbReference>
<dbReference type="Gene3D" id="3.90.70.10">
    <property type="entry name" value="Cysteine proteinases"/>
    <property type="match status" value="1"/>
</dbReference>
<dbReference type="eggNOG" id="KOG2026">
    <property type="taxonomic scope" value="Eukaryota"/>
</dbReference>
<dbReference type="OrthoDB" id="10263353at2759"/>
<name>K3XW76_SETIT</name>
<gene>
    <name evidence="15" type="primary">LOC101783637</name>
    <name evidence="14" type="ORF">SETIT_4G257900v2</name>
</gene>
<dbReference type="Gramene" id="KQL11929">
    <property type="protein sequence ID" value="KQL11929"/>
    <property type="gene ID" value="SETIT_006187mg"/>
</dbReference>
<keyword evidence="7" id="KW-0862">Zinc</keyword>
<dbReference type="CDD" id="cd02669">
    <property type="entry name" value="Peptidase_C19M"/>
    <property type="match status" value="1"/>
</dbReference>
<dbReference type="EMBL" id="CM003531">
    <property type="protein sequence ID" value="RCV22915.1"/>
    <property type="molecule type" value="Genomic_DNA"/>
</dbReference>
<dbReference type="PANTHER" id="PTHR21646">
    <property type="entry name" value="UBIQUITIN CARBOXYL-TERMINAL HYDROLASE"/>
    <property type="match status" value="1"/>
</dbReference>
<dbReference type="Proteomes" id="UP000004995">
    <property type="component" value="Unassembled WGS sequence"/>
</dbReference>
<dbReference type="InterPro" id="IPR001394">
    <property type="entry name" value="Peptidase_C19_UCH"/>
</dbReference>
<dbReference type="Pfam" id="PF02148">
    <property type="entry name" value="zf-UBP"/>
    <property type="match status" value="1"/>
</dbReference>
<dbReference type="SUPFAM" id="SSF54001">
    <property type="entry name" value="Cysteine proteinases"/>
    <property type="match status" value="1"/>
</dbReference>
<feature type="compositionally biased region" description="Basic and acidic residues" evidence="11">
    <location>
        <begin position="25"/>
        <end position="34"/>
    </location>
</feature>
<evidence type="ECO:0000256" key="10">
    <source>
        <dbReference type="PROSITE-ProRule" id="PRU00502"/>
    </source>
</evidence>
<dbReference type="GO" id="GO:0004843">
    <property type="term" value="F:cysteine-type deubiquitinase activity"/>
    <property type="evidence" value="ECO:0007669"/>
    <property type="project" value="InterPro"/>
</dbReference>
<evidence type="ECO:0000259" key="12">
    <source>
        <dbReference type="PROSITE" id="PS50235"/>
    </source>
</evidence>
<evidence type="ECO:0000256" key="7">
    <source>
        <dbReference type="ARBA" id="ARBA00022833"/>
    </source>
</evidence>
<dbReference type="EMBL" id="AGNK02002663">
    <property type="status" value="NOT_ANNOTATED_CDS"/>
    <property type="molecule type" value="Genomic_DNA"/>
</dbReference>
<reference evidence="14 16" key="1">
    <citation type="journal article" date="2012" name="Nat. Biotechnol.">
        <title>Reference genome sequence of the model plant Setaria.</title>
        <authorList>
            <person name="Bennetzen J.L."/>
            <person name="Schmutz J."/>
            <person name="Wang H."/>
            <person name="Percifield R."/>
            <person name="Hawkins J."/>
            <person name="Pontaroli A.C."/>
            <person name="Estep M."/>
            <person name="Feng L."/>
            <person name="Vaughn J.N."/>
            <person name="Grimwood J."/>
            <person name="Jenkins J."/>
            <person name="Barry K."/>
            <person name="Lindquist E."/>
            <person name="Hellsten U."/>
            <person name="Deshpande S."/>
            <person name="Wang X."/>
            <person name="Wu X."/>
            <person name="Mitros T."/>
            <person name="Triplett J."/>
            <person name="Yang X."/>
            <person name="Ye C.Y."/>
            <person name="Mauro-Herrera M."/>
            <person name="Wang L."/>
            <person name="Li P."/>
            <person name="Sharma M."/>
            <person name="Sharma R."/>
            <person name="Ronald P.C."/>
            <person name="Panaud O."/>
            <person name="Kellogg E.A."/>
            <person name="Brutnell T.P."/>
            <person name="Doust A.N."/>
            <person name="Tuskan G.A."/>
            <person name="Rokhsar D."/>
            <person name="Devos K.M."/>
        </authorList>
    </citation>
    <scope>NUCLEOTIDE SEQUENCE [LARGE SCALE GENOMIC DNA]</scope>
    <source>
        <strain evidence="16">cv. Yugu1</strain>
        <strain evidence="14">Yugu1</strain>
    </source>
</reference>
<evidence type="ECO:0000259" key="13">
    <source>
        <dbReference type="PROSITE" id="PS50271"/>
    </source>
</evidence>
<comment type="similarity">
    <text evidence="2">Belongs to the peptidase C19 family.</text>
</comment>
<dbReference type="HOGENOM" id="CLU_016848_4_1_1"/>
<dbReference type="AlphaFoldDB" id="K3XW76"/>
<dbReference type="InterPro" id="IPR013083">
    <property type="entry name" value="Znf_RING/FYVE/PHD"/>
</dbReference>
<feature type="domain" description="UBP-type" evidence="13">
    <location>
        <begin position="93"/>
        <end position="190"/>
    </location>
</feature>
<dbReference type="STRING" id="4555.K3XW76"/>
<evidence type="ECO:0000256" key="4">
    <source>
        <dbReference type="ARBA" id="ARBA00022723"/>
    </source>
</evidence>
<dbReference type="InterPro" id="IPR038765">
    <property type="entry name" value="Papain-like_cys_pep_sf"/>
</dbReference>
<keyword evidence="8" id="KW-0508">mRNA splicing</keyword>
<evidence type="ECO:0008006" key="17">
    <source>
        <dbReference type="Google" id="ProtNLM"/>
    </source>
</evidence>